<dbReference type="CDD" id="cd08899">
    <property type="entry name" value="SRPBCC_CalC_Aha1-like_6"/>
    <property type="match status" value="1"/>
</dbReference>
<dbReference type="InterPro" id="IPR013538">
    <property type="entry name" value="ASHA1/2-like_C"/>
</dbReference>
<gene>
    <name evidence="3" type="ORF">P409_13085</name>
</gene>
<dbReference type="OrthoDB" id="9800600at2"/>
<reference evidence="3 4" key="1">
    <citation type="submission" date="2014-01" db="EMBL/GenBank/DDBJ databases">
        <title>Genome sequence determination for a cystic fibrosis isolate, Inquilinus limosus.</title>
        <authorList>
            <person name="Pino M."/>
            <person name="Di Conza J."/>
            <person name="Gutkind G."/>
        </authorList>
    </citation>
    <scope>NUCLEOTIDE SEQUENCE [LARGE SCALE GENOMIC DNA]</scope>
    <source>
        <strain evidence="3 4">MP06</strain>
    </source>
</reference>
<comment type="similarity">
    <text evidence="1">Belongs to the AHA1 family.</text>
</comment>
<evidence type="ECO:0000313" key="3">
    <source>
        <dbReference type="EMBL" id="KGM33937.1"/>
    </source>
</evidence>
<evidence type="ECO:0000256" key="1">
    <source>
        <dbReference type="ARBA" id="ARBA00006817"/>
    </source>
</evidence>
<proteinExistence type="inferred from homology"/>
<dbReference type="AlphaFoldDB" id="A0A0A0DAE9"/>
<dbReference type="InterPro" id="IPR023393">
    <property type="entry name" value="START-like_dom_sf"/>
</dbReference>
<dbReference type="Proteomes" id="UP000029995">
    <property type="component" value="Unassembled WGS sequence"/>
</dbReference>
<dbReference type="RefSeq" id="WP_034836872.1">
    <property type="nucleotide sequence ID" value="NZ_JANX01000136.1"/>
</dbReference>
<evidence type="ECO:0000313" key="4">
    <source>
        <dbReference type="Proteomes" id="UP000029995"/>
    </source>
</evidence>
<name>A0A0A0DAE9_9PROT</name>
<dbReference type="EMBL" id="JANX01000136">
    <property type="protein sequence ID" value="KGM33937.1"/>
    <property type="molecule type" value="Genomic_DNA"/>
</dbReference>
<accession>A0A0A0DAE9</accession>
<protein>
    <submittedName>
        <fullName evidence="3">ATPase</fullName>
    </submittedName>
</protein>
<feature type="domain" description="Activator of Hsp90 ATPase homologue 1/2-like C-terminal" evidence="2">
    <location>
        <begin position="22"/>
        <end position="150"/>
    </location>
</feature>
<organism evidence="3 4">
    <name type="scientific">Inquilinus limosus MP06</name>
    <dbReference type="NCBI Taxonomy" id="1398085"/>
    <lineage>
        <taxon>Bacteria</taxon>
        <taxon>Pseudomonadati</taxon>
        <taxon>Pseudomonadota</taxon>
        <taxon>Alphaproteobacteria</taxon>
        <taxon>Rhodospirillales</taxon>
        <taxon>Rhodospirillaceae</taxon>
        <taxon>Inquilinus</taxon>
    </lineage>
</organism>
<evidence type="ECO:0000259" key="2">
    <source>
        <dbReference type="Pfam" id="PF08327"/>
    </source>
</evidence>
<sequence>MSDYGTLIAADAVRFERLLPGPIERVWAFLTESDKRGLWLAKGAVEPRVGGQVEMHFLHAELSPLPDEIPAKYKSMEKGASSTARVTRWEPPRLLAHSWPGPAGQESEVTFELTPRGEDVLLVLTHRRLGRDKMASAAGGWHTHLGILVDRLHGRVPQPFFIVHTPLEAEYERRIASA</sequence>
<dbReference type="Pfam" id="PF08327">
    <property type="entry name" value="AHSA1"/>
    <property type="match status" value="1"/>
</dbReference>
<comment type="caution">
    <text evidence="3">The sequence shown here is derived from an EMBL/GenBank/DDBJ whole genome shotgun (WGS) entry which is preliminary data.</text>
</comment>
<dbReference type="SUPFAM" id="SSF55961">
    <property type="entry name" value="Bet v1-like"/>
    <property type="match status" value="1"/>
</dbReference>
<dbReference type="Gene3D" id="3.30.530.20">
    <property type="match status" value="1"/>
</dbReference>